<dbReference type="PANTHER" id="PTHR11910">
    <property type="entry name" value="ATP SYNTHASE DELTA CHAIN"/>
    <property type="match status" value="1"/>
</dbReference>
<dbReference type="Proteomes" id="UP000290942">
    <property type="component" value="Chromosome"/>
</dbReference>
<dbReference type="EMBL" id="LR214970">
    <property type="protein sequence ID" value="VEU60631.1"/>
    <property type="molecule type" value="Genomic_DNA"/>
</dbReference>
<organism evidence="8 9">
    <name type="scientific">Mycoplasmopsis bovigenitalium</name>
    <dbReference type="NCBI Taxonomy" id="2112"/>
    <lineage>
        <taxon>Bacteria</taxon>
        <taxon>Bacillati</taxon>
        <taxon>Mycoplasmatota</taxon>
        <taxon>Mycoplasmoidales</taxon>
        <taxon>Metamycoplasmataceae</taxon>
        <taxon>Mycoplasmopsis</taxon>
    </lineage>
</organism>
<evidence type="ECO:0000256" key="1">
    <source>
        <dbReference type="ARBA" id="ARBA00004370"/>
    </source>
</evidence>
<keyword evidence="2 7" id="KW-0813">Transport</keyword>
<sequence>MYQKANVDSYATALCELLIEDNYLNEGYNFFLNLSKQMENDNTFIDFLANQSLPKFQKFDQIDSIFNDLVKSQTIINFFKVIVEKNVFRLFKRIINNFIKIAENKLKIKRAKIFSAFELNNIQIEKFKQYLAKKYNSDIAIETHIDKSLISGFKIKVDNEIIEQNYALDLKKMGQIIVQKGEIDE</sequence>
<keyword evidence="7" id="KW-1003">Cell membrane</keyword>
<evidence type="ECO:0000256" key="3">
    <source>
        <dbReference type="ARBA" id="ARBA00022781"/>
    </source>
</evidence>
<dbReference type="SUPFAM" id="SSF47928">
    <property type="entry name" value="N-terminal domain of the delta subunit of the F1F0-ATP synthase"/>
    <property type="match status" value="1"/>
</dbReference>
<gene>
    <name evidence="7 8" type="primary">atpH</name>
    <name evidence="8" type="ORF">NCTC10122_00229</name>
</gene>
<dbReference type="RefSeq" id="WP_129687564.1">
    <property type="nucleotide sequence ID" value="NZ_LR214970.1"/>
</dbReference>
<evidence type="ECO:0000313" key="8">
    <source>
        <dbReference type="EMBL" id="VEU60631.1"/>
    </source>
</evidence>
<evidence type="ECO:0000313" key="9">
    <source>
        <dbReference type="Proteomes" id="UP000290942"/>
    </source>
</evidence>
<dbReference type="HAMAP" id="MF_01416">
    <property type="entry name" value="ATP_synth_delta_bact"/>
    <property type="match status" value="1"/>
</dbReference>
<keyword evidence="8" id="KW-0378">Hydrolase</keyword>
<comment type="similarity">
    <text evidence="7">Belongs to the ATPase delta chain family.</text>
</comment>
<dbReference type="NCBIfam" id="TIGR01145">
    <property type="entry name" value="ATP_synt_delta"/>
    <property type="match status" value="1"/>
</dbReference>
<accession>A0A449A8S1</accession>
<comment type="function">
    <text evidence="7">F(1)F(0) ATP synthase produces ATP from ADP in the presence of a proton or sodium gradient. F-type ATPases consist of two structural domains, F(1) containing the extramembraneous catalytic core and F(0) containing the membrane proton channel, linked together by a central stalk and a peripheral stalk. During catalysis, ATP synthesis in the catalytic domain of F(1) is coupled via a rotary mechanism of the central stalk subunits to proton translocation.</text>
</comment>
<dbReference type="GO" id="GO:0016787">
    <property type="term" value="F:hydrolase activity"/>
    <property type="evidence" value="ECO:0007669"/>
    <property type="project" value="UniProtKB-KW"/>
</dbReference>
<keyword evidence="4 7" id="KW-0406">Ion transport</keyword>
<dbReference type="GO" id="GO:0005886">
    <property type="term" value="C:plasma membrane"/>
    <property type="evidence" value="ECO:0007669"/>
    <property type="project" value="UniProtKB-SubCell"/>
</dbReference>
<evidence type="ECO:0000256" key="2">
    <source>
        <dbReference type="ARBA" id="ARBA00022448"/>
    </source>
</evidence>
<dbReference type="PRINTS" id="PR00125">
    <property type="entry name" value="ATPASEDELTA"/>
</dbReference>
<keyword evidence="3 7" id="KW-0375">Hydrogen ion transport</keyword>
<dbReference type="AlphaFoldDB" id="A0A449A8S1"/>
<dbReference type="Gene3D" id="1.10.520.20">
    <property type="entry name" value="N-terminal domain of the delta subunit of the F1F0-ATP synthase"/>
    <property type="match status" value="1"/>
</dbReference>
<evidence type="ECO:0000256" key="5">
    <source>
        <dbReference type="ARBA" id="ARBA00023136"/>
    </source>
</evidence>
<protein>
    <recommendedName>
        <fullName evidence="7">ATP synthase subunit delta</fullName>
    </recommendedName>
    <alternativeName>
        <fullName evidence="7">ATP synthase F(1) sector subunit delta</fullName>
    </alternativeName>
    <alternativeName>
        <fullName evidence="7">F-type ATPase subunit delta</fullName>
        <shortName evidence="7">F-ATPase subunit delta</shortName>
    </alternativeName>
</protein>
<dbReference type="InterPro" id="IPR026015">
    <property type="entry name" value="ATP_synth_OSCP/delta_N_sf"/>
</dbReference>
<dbReference type="Pfam" id="PF00213">
    <property type="entry name" value="OSCP"/>
    <property type="match status" value="1"/>
</dbReference>
<evidence type="ECO:0000256" key="4">
    <source>
        <dbReference type="ARBA" id="ARBA00023065"/>
    </source>
</evidence>
<name>A0A449A8S1_9BACT</name>
<dbReference type="GO" id="GO:0046933">
    <property type="term" value="F:proton-transporting ATP synthase activity, rotational mechanism"/>
    <property type="evidence" value="ECO:0007669"/>
    <property type="project" value="UniProtKB-UniRule"/>
</dbReference>
<keyword evidence="6 7" id="KW-0066">ATP synthesis</keyword>
<evidence type="ECO:0000256" key="7">
    <source>
        <dbReference type="HAMAP-Rule" id="MF_01416"/>
    </source>
</evidence>
<evidence type="ECO:0000256" key="6">
    <source>
        <dbReference type="ARBA" id="ARBA00023310"/>
    </source>
</evidence>
<keyword evidence="5 7" id="KW-0472">Membrane</keyword>
<comment type="function">
    <text evidence="7">This protein is part of the stalk that links CF(0) to CF(1). It either transmits conformational changes from CF(0) to CF(1) or is implicated in proton conduction.</text>
</comment>
<comment type="subcellular location">
    <subcellularLocation>
        <location evidence="7">Cell membrane</location>
        <topology evidence="7">Peripheral membrane protein</topology>
    </subcellularLocation>
    <subcellularLocation>
        <location evidence="1">Membrane</location>
    </subcellularLocation>
</comment>
<keyword evidence="7" id="KW-0139">CF(1)</keyword>
<dbReference type="GO" id="GO:0045259">
    <property type="term" value="C:proton-transporting ATP synthase complex"/>
    <property type="evidence" value="ECO:0007669"/>
    <property type="project" value="UniProtKB-KW"/>
</dbReference>
<dbReference type="InterPro" id="IPR000711">
    <property type="entry name" value="ATPase_OSCP/dsu"/>
</dbReference>
<proteinExistence type="inferred from homology"/>
<reference evidence="8 9" key="1">
    <citation type="submission" date="2019-01" db="EMBL/GenBank/DDBJ databases">
        <authorList>
            <consortium name="Pathogen Informatics"/>
        </authorList>
    </citation>
    <scope>NUCLEOTIDE SEQUENCE [LARGE SCALE GENOMIC DNA]</scope>
    <source>
        <strain evidence="8 9">NCTC10122</strain>
    </source>
</reference>